<evidence type="ECO:0000256" key="8">
    <source>
        <dbReference type="ARBA" id="ARBA00048027"/>
    </source>
</evidence>
<feature type="compositionally biased region" description="Low complexity" evidence="11">
    <location>
        <begin position="48"/>
        <end position="79"/>
    </location>
</feature>
<sequence length="425" mass="45357">MFGFLKRNKKQEEQQTTPEQEAERRSDEDGVAEESAVEDDALAEAETAPGASDEASPSPEPAAASEPAEQAAQEGASTVEPEEVAPEPVAAEPEPAPAPARAALQEKPASEKKGWFARIRAGLGKTRANFTDGLADLFMGRKQIDDDLMEELETQLLMADVGIEATTDIIDRLADRVSRKELKDPQALYRALQEELAAMLEPVTRPLALPPKGEGPFVILVVGVNGVGKTTTIGKLTQRFQRDGRSVMLAAGDTFRAAAVEQLKVWGERNDVPVIAQHTGADSASVIFDALSAARARGVDVLIADTAGRLHNKAHLMEELKKVHRVMGKVDASAPHEVMLVLDAGTGQNALAQASTFNEAVPVTGVTLTKLDGTAKGGIIFALARQLGTPIRFIGVGESLDDLRPFVAQEFVDALFDREQDASGS</sequence>
<dbReference type="Pfam" id="PF02881">
    <property type="entry name" value="SRP54_N"/>
    <property type="match status" value="1"/>
</dbReference>
<dbReference type="InterPro" id="IPR013822">
    <property type="entry name" value="Signal_recog_particl_SRP54_hlx"/>
</dbReference>
<dbReference type="AlphaFoldDB" id="A0A1J0VGP7"/>
<feature type="domain" description="SRP54-type proteins GTP-binding" evidence="12">
    <location>
        <begin position="390"/>
        <end position="403"/>
    </location>
</feature>
<evidence type="ECO:0000256" key="5">
    <source>
        <dbReference type="ARBA" id="ARBA00023134"/>
    </source>
</evidence>
<keyword evidence="2 10" id="KW-0963">Cytoplasm</keyword>
<evidence type="ECO:0000256" key="6">
    <source>
        <dbReference type="ARBA" id="ARBA00023136"/>
    </source>
</evidence>
<proteinExistence type="inferred from homology"/>
<dbReference type="GO" id="GO:0006614">
    <property type="term" value="P:SRP-dependent cotranslational protein targeting to membrane"/>
    <property type="evidence" value="ECO:0007669"/>
    <property type="project" value="InterPro"/>
</dbReference>
<feature type="binding site" evidence="10">
    <location>
        <begin position="305"/>
        <end position="309"/>
    </location>
    <ligand>
        <name>GTP</name>
        <dbReference type="ChEBI" id="CHEBI:37565"/>
    </ligand>
</feature>
<dbReference type="Gene3D" id="1.20.120.140">
    <property type="entry name" value="Signal recognition particle SRP54, nucleotide-binding domain"/>
    <property type="match status" value="1"/>
</dbReference>
<comment type="function">
    <text evidence="9 10">Involved in targeting and insertion of nascent membrane proteins into the cytoplasmic membrane. Acts as a receptor for the complex formed by the signal recognition particle (SRP) and the ribosome-nascent chain (RNC). Interaction with SRP-RNC leads to the transfer of the RNC complex to the Sec translocase for insertion into the membrane, the hydrolysis of GTP by both Ffh and FtsY, and the dissociation of the SRP-FtsY complex into the individual components.</text>
</comment>
<dbReference type="GO" id="GO:0003924">
    <property type="term" value="F:GTPase activity"/>
    <property type="evidence" value="ECO:0007669"/>
    <property type="project" value="UniProtKB-UniRule"/>
</dbReference>
<comment type="similarity">
    <text evidence="10">Belongs to the GTP-binding SRP family. FtsY subfamily.</text>
</comment>
<dbReference type="Proteomes" id="UP000181985">
    <property type="component" value="Chromosome"/>
</dbReference>
<dbReference type="InterPro" id="IPR036225">
    <property type="entry name" value="SRP/SRP_N"/>
</dbReference>
<dbReference type="Gene3D" id="3.40.50.300">
    <property type="entry name" value="P-loop containing nucleotide triphosphate hydrolases"/>
    <property type="match status" value="1"/>
</dbReference>
<dbReference type="OrthoDB" id="9804720at2"/>
<dbReference type="InterPro" id="IPR003593">
    <property type="entry name" value="AAA+_ATPase"/>
</dbReference>
<dbReference type="InterPro" id="IPR000897">
    <property type="entry name" value="SRP54_GTPase_dom"/>
</dbReference>
<dbReference type="PROSITE" id="PS00300">
    <property type="entry name" value="SRP54"/>
    <property type="match status" value="1"/>
</dbReference>
<dbReference type="InterPro" id="IPR027417">
    <property type="entry name" value="P-loop_NTPase"/>
</dbReference>
<dbReference type="SUPFAM" id="SSF52540">
    <property type="entry name" value="P-loop containing nucleoside triphosphate hydrolases"/>
    <property type="match status" value="1"/>
</dbReference>
<dbReference type="SMART" id="SM00382">
    <property type="entry name" value="AAA"/>
    <property type="match status" value="1"/>
</dbReference>
<comment type="catalytic activity">
    <reaction evidence="8 10">
        <text>GTP + H2O = GDP + phosphate + H(+)</text>
        <dbReference type="Rhea" id="RHEA:19669"/>
        <dbReference type="ChEBI" id="CHEBI:15377"/>
        <dbReference type="ChEBI" id="CHEBI:15378"/>
        <dbReference type="ChEBI" id="CHEBI:37565"/>
        <dbReference type="ChEBI" id="CHEBI:43474"/>
        <dbReference type="ChEBI" id="CHEBI:58189"/>
        <dbReference type="EC" id="3.6.5.4"/>
    </reaction>
</comment>
<dbReference type="PANTHER" id="PTHR43134">
    <property type="entry name" value="SIGNAL RECOGNITION PARTICLE RECEPTOR SUBUNIT ALPHA"/>
    <property type="match status" value="1"/>
</dbReference>
<evidence type="ECO:0000256" key="7">
    <source>
        <dbReference type="ARBA" id="ARBA00023170"/>
    </source>
</evidence>
<comment type="subunit">
    <text evidence="10">Part of the signal recognition particle protein translocation system, which is composed of SRP and FtsY. SRP is a ribonucleoprotein composed of Ffh and a 4.5S RNA molecule.</text>
</comment>
<dbReference type="GO" id="GO:0005525">
    <property type="term" value="F:GTP binding"/>
    <property type="evidence" value="ECO:0007669"/>
    <property type="project" value="UniProtKB-UniRule"/>
</dbReference>
<dbReference type="NCBIfam" id="TIGR00064">
    <property type="entry name" value="ftsY"/>
    <property type="match status" value="1"/>
</dbReference>
<feature type="compositionally biased region" description="Low complexity" evidence="11">
    <location>
        <begin position="86"/>
        <end position="103"/>
    </location>
</feature>
<feature type="binding site" evidence="10">
    <location>
        <begin position="223"/>
        <end position="230"/>
    </location>
    <ligand>
        <name>GTP</name>
        <dbReference type="ChEBI" id="CHEBI:37565"/>
    </ligand>
</feature>
<evidence type="ECO:0000256" key="2">
    <source>
        <dbReference type="ARBA" id="ARBA00022490"/>
    </source>
</evidence>
<dbReference type="SMART" id="SM00962">
    <property type="entry name" value="SRP54"/>
    <property type="match status" value="1"/>
</dbReference>
<evidence type="ECO:0000256" key="9">
    <source>
        <dbReference type="ARBA" id="ARBA00053570"/>
    </source>
</evidence>
<evidence type="ECO:0000313" key="13">
    <source>
        <dbReference type="EMBL" id="APE31212.1"/>
    </source>
</evidence>
<dbReference type="EC" id="3.6.5.4" evidence="10"/>
<dbReference type="GO" id="GO:0005047">
    <property type="term" value="F:signal recognition particle binding"/>
    <property type="evidence" value="ECO:0007669"/>
    <property type="project" value="TreeGrafter"/>
</dbReference>
<organism evidence="13 14">
    <name type="scientific">Halomonas aestuarii</name>
    <dbReference type="NCBI Taxonomy" id="1897729"/>
    <lineage>
        <taxon>Bacteria</taxon>
        <taxon>Pseudomonadati</taxon>
        <taxon>Pseudomonadota</taxon>
        <taxon>Gammaproteobacteria</taxon>
        <taxon>Oceanospirillales</taxon>
        <taxon>Halomonadaceae</taxon>
        <taxon>Halomonas</taxon>
    </lineage>
</organism>
<evidence type="ECO:0000256" key="11">
    <source>
        <dbReference type="SAM" id="MobiDB-lite"/>
    </source>
</evidence>
<evidence type="ECO:0000259" key="12">
    <source>
        <dbReference type="PROSITE" id="PS00300"/>
    </source>
</evidence>
<keyword evidence="4 10" id="KW-0378">Hydrolase</keyword>
<reference evidence="14" key="1">
    <citation type="submission" date="2016-11" db="EMBL/GenBank/DDBJ databases">
        <title>Halolamina sediminis sp. nov., an extremely halophilic archaeon isolated from solar salt.</title>
        <authorList>
            <person name="Koh H.-W."/>
            <person name="Rani S."/>
            <person name="Park S.-J."/>
        </authorList>
    </citation>
    <scope>NUCLEOTIDE SEQUENCE [LARGE SCALE GENOMIC DNA]</scope>
    <source>
        <strain evidence="14">Hb3</strain>
    </source>
</reference>
<dbReference type="InterPro" id="IPR042101">
    <property type="entry name" value="SRP54_N_sf"/>
</dbReference>
<dbReference type="FunFam" id="3.40.50.300:FF:000053">
    <property type="entry name" value="Signal recognition particle receptor FtsY"/>
    <property type="match status" value="1"/>
</dbReference>
<protein>
    <recommendedName>
        <fullName evidence="10">Signal recognition particle receptor FtsY</fullName>
        <shortName evidence="10">SRP receptor</shortName>
        <ecNumber evidence="10">3.6.5.4</ecNumber>
    </recommendedName>
</protein>
<feature type="compositionally biased region" description="Acidic residues" evidence="11">
    <location>
        <begin position="29"/>
        <end position="43"/>
    </location>
</feature>
<feature type="region of interest" description="Disordered" evidence="11">
    <location>
        <begin position="1"/>
        <end position="109"/>
    </location>
</feature>
<keyword evidence="3 10" id="KW-0547">Nucleotide-binding</keyword>
<dbReference type="SUPFAM" id="SSF47364">
    <property type="entry name" value="Domain of the SRP/SRP receptor G-proteins"/>
    <property type="match status" value="1"/>
</dbReference>
<dbReference type="GO" id="GO:0005737">
    <property type="term" value="C:cytoplasm"/>
    <property type="evidence" value="ECO:0007669"/>
    <property type="project" value="UniProtKB-SubCell"/>
</dbReference>
<evidence type="ECO:0000256" key="1">
    <source>
        <dbReference type="ARBA" id="ARBA00022475"/>
    </source>
</evidence>
<dbReference type="EMBL" id="CP018139">
    <property type="protein sequence ID" value="APE31212.1"/>
    <property type="molecule type" value="Genomic_DNA"/>
</dbReference>
<keyword evidence="6 10" id="KW-0472">Membrane</keyword>
<dbReference type="Pfam" id="PF00448">
    <property type="entry name" value="SRP54"/>
    <property type="match status" value="1"/>
</dbReference>
<dbReference type="RefSeq" id="WP_071944114.1">
    <property type="nucleotide sequence ID" value="NZ_CP018139.1"/>
</dbReference>
<comment type="subcellular location">
    <subcellularLocation>
        <location evidence="10">Cell membrane</location>
        <topology evidence="10">Peripheral membrane protein</topology>
        <orientation evidence="10">Cytoplasmic side</orientation>
    </subcellularLocation>
    <subcellularLocation>
        <location evidence="10">Cytoplasm</location>
    </subcellularLocation>
</comment>
<dbReference type="CDD" id="cd17874">
    <property type="entry name" value="FtsY"/>
    <property type="match status" value="1"/>
</dbReference>
<dbReference type="FunFam" id="1.20.120.140:FF:000002">
    <property type="entry name" value="Signal recognition particle receptor FtsY"/>
    <property type="match status" value="1"/>
</dbReference>
<evidence type="ECO:0000256" key="3">
    <source>
        <dbReference type="ARBA" id="ARBA00022741"/>
    </source>
</evidence>
<gene>
    <name evidence="10" type="primary">ftsY</name>
    <name evidence="13" type="ORF">BOX17_09785</name>
</gene>
<dbReference type="SMART" id="SM00963">
    <property type="entry name" value="SRP54_N"/>
    <property type="match status" value="1"/>
</dbReference>
<keyword evidence="1 10" id="KW-1003">Cell membrane</keyword>
<evidence type="ECO:0000256" key="4">
    <source>
        <dbReference type="ARBA" id="ARBA00022801"/>
    </source>
</evidence>
<dbReference type="KEGG" id="hsi:BOX17_09785"/>
<keyword evidence="14" id="KW-1185">Reference proteome</keyword>
<dbReference type="InterPro" id="IPR004390">
    <property type="entry name" value="SR_rcpt_FtsY"/>
</dbReference>
<dbReference type="PANTHER" id="PTHR43134:SF1">
    <property type="entry name" value="SIGNAL RECOGNITION PARTICLE RECEPTOR SUBUNIT ALPHA"/>
    <property type="match status" value="1"/>
</dbReference>
<feature type="binding site" evidence="10">
    <location>
        <begin position="369"/>
        <end position="372"/>
    </location>
    <ligand>
        <name>GTP</name>
        <dbReference type="ChEBI" id="CHEBI:37565"/>
    </ligand>
</feature>
<keyword evidence="5 10" id="KW-0342">GTP-binding</keyword>
<accession>A0A1J0VGP7</accession>
<keyword evidence="7 10" id="KW-0675">Receptor</keyword>
<dbReference type="HAMAP" id="MF_00920">
    <property type="entry name" value="FtsY"/>
    <property type="match status" value="1"/>
</dbReference>
<evidence type="ECO:0000313" key="14">
    <source>
        <dbReference type="Proteomes" id="UP000181985"/>
    </source>
</evidence>
<name>A0A1J0VGP7_9GAMM</name>
<evidence type="ECO:0000256" key="10">
    <source>
        <dbReference type="HAMAP-Rule" id="MF_00920"/>
    </source>
</evidence>
<dbReference type="GO" id="GO:0005886">
    <property type="term" value="C:plasma membrane"/>
    <property type="evidence" value="ECO:0007669"/>
    <property type="project" value="UniProtKB-SubCell"/>
</dbReference>